<gene>
    <name evidence="2" type="ORF">ENR64_23750</name>
</gene>
<feature type="transmembrane region" description="Helical" evidence="1">
    <location>
        <begin position="12"/>
        <end position="30"/>
    </location>
</feature>
<protein>
    <recommendedName>
        <fullName evidence="3">DUF2518 family protein</fullName>
    </recommendedName>
</protein>
<dbReference type="EMBL" id="DSRU01000339">
    <property type="protein sequence ID" value="HFN00711.1"/>
    <property type="molecule type" value="Genomic_DNA"/>
</dbReference>
<name>A0A7C3KHU3_9CYAN</name>
<keyword evidence="1" id="KW-1133">Transmembrane helix</keyword>
<organism evidence="2">
    <name type="scientific">Oscillatoriales cyanobacterium SpSt-418</name>
    <dbReference type="NCBI Taxonomy" id="2282169"/>
    <lineage>
        <taxon>Bacteria</taxon>
        <taxon>Bacillati</taxon>
        <taxon>Cyanobacteriota</taxon>
        <taxon>Cyanophyceae</taxon>
        <taxon>Oscillatoriophycideae</taxon>
        <taxon>Oscillatoriales</taxon>
    </lineage>
</organism>
<proteinExistence type="predicted"/>
<dbReference type="Pfam" id="PF10726">
    <property type="entry name" value="DUF2518"/>
    <property type="match status" value="1"/>
</dbReference>
<feature type="transmembrane region" description="Helical" evidence="1">
    <location>
        <begin position="36"/>
        <end position="60"/>
    </location>
</feature>
<evidence type="ECO:0000313" key="2">
    <source>
        <dbReference type="EMBL" id="HFN00711.1"/>
    </source>
</evidence>
<sequence length="173" mass="18803">MTSDQFLTSAQWAGYATLFFAVITIITWIFKLGFRFRMVGVTSFTGVLTAGLFALSLALYSRPSIPGAVRFNRVYDTGSAQVVITVPNPITAEQLDATLRQAAIDLYSPGRLGANDGKLLIRARTVLHPKPGVSQPLFLGEVKRSLARREDPELAVEINTANLAQVPKPKPTA</sequence>
<accession>A0A7C3KHU3</accession>
<comment type="caution">
    <text evidence="2">The sequence shown here is derived from an EMBL/GenBank/DDBJ whole genome shotgun (WGS) entry which is preliminary data.</text>
</comment>
<reference evidence="2" key="1">
    <citation type="journal article" date="2020" name="mSystems">
        <title>Genome- and Community-Level Interaction Insights into Carbon Utilization and Element Cycling Functions of Hydrothermarchaeota in Hydrothermal Sediment.</title>
        <authorList>
            <person name="Zhou Z."/>
            <person name="Liu Y."/>
            <person name="Xu W."/>
            <person name="Pan J."/>
            <person name="Luo Z.H."/>
            <person name="Li M."/>
        </authorList>
    </citation>
    <scope>NUCLEOTIDE SEQUENCE [LARGE SCALE GENOMIC DNA]</scope>
    <source>
        <strain evidence="2">SpSt-418</strain>
    </source>
</reference>
<evidence type="ECO:0000256" key="1">
    <source>
        <dbReference type="SAM" id="Phobius"/>
    </source>
</evidence>
<keyword evidence="1" id="KW-0472">Membrane</keyword>
<dbReference type="AlphaFoldDB" id="A0A7C3KHU3"/>
<evidence type="ECO:0008006" key="3">
    <source>
        <dbReference type="Google" id="ProtNLM"/>
    </source>
</evidence>
<dbReference type="InterPro" id="IPR019664">
    <property type="entry name" value="Uncharacterised_Ycf51"/>
</dbReference>
<keyword evidence="1" id="KW-0812">Transmembrane</keyword>